<gene>
    <name evidence="3" type="primary">actP_1</name>
    <name evidence="3" type="ORF">SAMEA3545359_01421</name>
</gene>
<proteinExistence type="predicted"/>
<dbReference type="InterPro" id="IPR023214">
    <property type="entry name" value="HAD_sf"/>
</dbReference>
<evidence type="ECO:0000256" key="1">
    <source>
        <dbReference type="SAM" id="MobiDB-lite"/>
    </source>
</evidence>
<keyword evidence="2" id="KW-0812">Transmembrane</keyword>
<keyword evidence="2" id="KW-1133">Transmembrane helix</keyword>
<dbReference type="EC" id="3.6.3.4" evidence="3"/>
<dbReference type="InterPro" id="IPR023299">
    <property type="entry name" value="ATPase_P-typ_cyto_dom_N"/>
</dbReference>
<dbReference type="AlphaFoldDB" id="A0A1C6IH13"/>
<feature type="compositionally biased region" description="Basic and acidic residues" evidence="1">
    <location>
        <begin position="199"/>
        <end position="214"/>
    </location>
</feature>
<reference evidence="3" key="1">
    <citation type="submission" date="2015-09" db="EMBL/GenBank/DDBJ databases">
        <authorList>
            <consortium name="Pathogen Informatics"/>
        </authorList>
    </citation>
    <scope>NUCLEOTIDE SEQUENCE</scope>
    <source>
        <strain evidence="3">2789STDY5834896</strain>
    </source>
</reference>
<dbReference type="Gene3D" id="3.40.50.1000">
    <property type="entry name" value="HAD superfamily/HAD-like"/>
    <property type="match status" value="1"/>
</dbReference>
<keyword evidence="3" id="KW-0378">Hydrolase</keyword>
<dbReference type="EMBL" id="FMHG01000001">
    <property type="protein sequence ID" value="SCJ68495.1"/>
    <property type="molecule type" value="Genomic_DNA"/>
</dbReference>
<accession>A0A1C6IH13</accession>
<feature type="transmembrane region" description="Helical" evidence="2">
    <location>
        <begin position="617"/>
        <end position="635"/>
    </location>
</feature>
<evidence type="ECO:0000256" key="2">
    <source>
        <dbReference type="SAM" id="Phobius"/>
    </source>
</evidence>
<feature type="compositionally biased region" description="Basic and acidic residues" evidence="1">
    <location>
        <begin position="223"/>
        <end position="240"/>
    </location>
</feature>
<feature type="transmembrane region" description="Helical" evidence="2">
    <location>
        <begin position="949"/>
        <end position="971"/>
    </location>
</feature>
<keyword evidence="2" id="KW-0472">Membrane</keyword>
<feature type="compositionally biased region" description="Basic and acidic residues" evidence="1">
    <location>
        <begin position="168"/>
        <end position="180"/>
    </location>
</feature>
<dbReference type="GO" id="GO:0016787">
    <property type="term" value="F:hydrolase activity"/>
    <property type="evidence" value="ECO:0007669"/>
    <property type="project" value="UniProtKB-KW"/>
</dbReference>
<feature type="transmembrane region" description="Helical" evidence="2">
    <location>
        <begin position="647"/>
        <end position="667"/>
    </location>
</feature>
<dbReference type="GO" id="GO:0000166">
    <property type="term" value="F:nucleotide binding"/>
    <property type="evidence" value="ECO:0007669"/>
    <property type="project" value="InterPro"/>
</dbReference>
<feature type="region of interest" description="Disordered" evidence="1">
    <location>
        <begin position="166"/>
        <end position="293"/>
    </location>
</feature>
<feature type="transmembrane region" description="Helical" evidence="2">
    <location>
        <begin position="923"/>
        <end position="943"/>
    </location>
</feature>
<feature type="region of interest" description="Disordered" evidence="1">
    <location>
        <begin position="47"/>
        <end position="86"/>
    </location>
</feature>
<feature type="compositionally biased region" description="Low complexity" evidence="1">
    <location>
        <begin position="241"/>
        <end position="284"/>
    </location>
</feature>
<feature type="transmembrane region" description="Helical" evidence="2">
    <location>
        <begin position="461"/>
        <end position="487"/>
    </location>
</feature>
<evidence type="ECO:0000313" key="3">
    <source>
        <dbReference type="EMBL" id="SCJ68495.1"/>
    </source>
</evidence>
<protein>
    <submittedName>
        <fullName evidence="3">Copper-transporting P-type ATPase</fullName>
        <ecNumber evidence="3">3.6.3.4</ecNumber>
    </submittedName>
</protein>
<feature type="compositionally biased region" description="Low complexity" evidence="1">
    <location>
        <begin position="57"/>
        <end position="67"/>
    </location>
</feature>
<feature type="transmembrane region" description="Helical" evidence="2">
    <location>
        <begin position="523"/>
        <end position="542"/>
    </location>
</feature>
<dbReference type="Gene3D" id="3.40.1110.10">
    <property type="entry name" value="Calcium-transporting ATPase, cytoplasmic domain N"/>
    <property type="match status" value="1"/>
</dbReference>
<feature type="transmembrane region" description="Helical" evidence="2">
    <location>
        <begin position="499"/>
        <end position="517"/>
    </location>
</feature>
<name>A0A1C6IH13_9FIRM</name>
<feature type="transmembrane region" description="Helical" evidence="2">
    <location>
        <begin position="422"/>
        <end position="441"/>
    </location>
</feature>
<organism evidence="3">
    <name type="scientific">uncultured Anaerotruncus sp</name>
    <dbReference type="NCBI Taxonomy" id="905011"/>
    <lineage>
        <taxon>Bacteria</taxon>
        <taxon>Bacillati</taxon>
        <taxon>Bacillota</taxon>
        <taxon>Clostridia</taxon>
        <taxon>Eubacteriales</taxon>
        <taxon>Oscillospiraceae</taxon>
        <taxon>Anaerotruncus</taxon>
        <taxon>environmental samples</taxon>
    </lineage>
</organism>
<sequence length="974" mass="106055">MEKNRKYDTLTKNAIVDEILDQVRKKHTGPTATADRAKVSRADALLQELQQERAAKKAPAAVHTAPADQPPAAGTKEEGQSPKPVMQAVAEKVALREQETALLPKAAAFFGGGEDKLQETIHHDIVPRKVQKREITDTEQIRIQKMASFFKESETPDDIVPEIAAEMPRQERVTGPDLGKKAAAGPALEKKGLFGRVKKSAEKSHQQVIDETRRQAQQSELTPAEKEAAQKEAARAESGESARGATAPATDQAPAARAAEPVGGGQPAQPEAAAPEMAAAERPPVAGPHQQKGAVPINFFATDEMLIRADDKPVSQLVADEASGTFEMGRRLEEKIEPLVEETMHLGDRELLKRARASKVKNFQIDRQQIEGEFEPGIGPDEAFTEQDEPDLYTDADDEEDVYQADDEHAALERLISLKGKLRMRISVTGILTLLLLYHNLAPILPLPLPGFLSPVDAPFVYLGLGLVLLLGGVLCCTSTVIGGLGYTFTLKGDNDSPVGLCFLGCLLQYVVLFFNADQMAKSGVFLYSAVAMMALFCNCMGKLNMVCRILRNYKFITSDIEKYTCELVEPASLAENIVKGVAIRDPQVAYRRPCRELSGFISHSFSEDFSDKCARVLGVLGAVVALLVGCFLFITRGDVVAVSSTVALILCAVCPFSLMLCFNIPFSRICKYLNRFGGVLSGYSAVEKLQDLNAVVVSDADLFPRGSVLLHGIKTFGGERIDEAILKTASVVCSKDSAISSVFLKVIENRTDILLSFDSYVYENGMGYSCWIDNKRILVGNRELMLNHGVDVPSADYEKKYRRDGTRELLYLATSGELTAMFVLSYNQNPQVAEMLQKLDPTGLLLAVKTKDPNLTAQRVAQVYDLPEDMFTVIHSHTAAQLEEKPADLPGDCALCTMGSFISFAQGILSAFHAKSQVTASVVIQSVGAGIALLLAVLFSMVFGQGLISTSVLFLYQMVWLVLSIGLPCAKRL</sequence>